<name>A0A0C2IQG1_THEKT</name>
<evidence type="ECO:0000313" key="2">
    <source>
        <dbReference type="EMBL" id="KII67689.1"/>
    </source>
</evidence>
<dbReference type="AlphaFoldDB" id="A0A0C2IQG1"/>
<keyword evidence="3" id="KW-1185">Reference proteome</keyword>
<keyword evidence="1" id="KW-0472">Membrane</keyword>
<comment type="caution">
    <text evidence="2">The sequence shown here is derived from an EMBL/GenBank/DDBJ whole genome shotgun (WGS) entry which is preliminary data.</text>
</comment>
<dbReference type="Proteomes" id="UP000031668">
    <property type="component" value="Unassembled WGS sequence"/>
</dbReference>
<feature type="transmembrane region" description="Helical" evidence="1">
    <location>
        <begin position="109"/>
        <end position="127"/>
    </location>
</feature>
<organism evidence="2 3">
    <name type="scientific">Thelohanellus kitauei</name>
    <name type="common">Myxosporean</name>
    <dbReference type="NCBI Taxonomy" id="669202"/>
    <lineage>
        <taxon>Eukaryota</taxon>
        <taxon>Metazoa</taxon>
        <taxon>Cnidaria</taxon>
        <taxon>Myxozoa</taxon>
        <taxon>Myxosporea</taxon>
        <taxon>Bivalvulida</taxon>
        <taxon>Platysporina</taxon>
        <taxon>Myxobolidae</taxon>
        <taxon>Thelohanellus</taxon>
    </lineage>
</organism>
<evidence type="ECO:0000256" key="1">
    <source>
        <dbReference type="SAM" id="Phobius"/>
    </source>
</evidence>
<gene>
    <name evidence="2" type="ORF">RF11_07316</name>
</gene>
<accession>A0A0C2IQG1</accession>
<feature type="transmembrane region" description="Helical" evidence="1">
    <location>
        <begin position="34"/>
        <end position="53"/>
    </location>
</feature>
<evidence type="ECO:0008006" key="4">
    <source>
        <dbReference type="Google" id="ProtNLM"/>
    </source>
</evidence>
<evidence type="ECO:0000313" key="3">
    <source>
        <dbReference type="Proteomes" id="UP000031668"/>
    </source>
</evidence>
<keyword evidence="1" id="KW-0812">Transmembrane</keyword>
<sequence>MKSDSKAVMRAGIFGYCFETNDCMFYKDKHGLQYAFIVFSVIAIMSAIASVIFKALELRSEEFKIASFAVDFFTTIAVLVQSILSVKIRKLLKSFRFLSFQGSYHDMDTHFYIFSILIWIIAAYYIISSIGHLAFHLGVVKARVKGLPTNQNPFQNTNPFAPTYYP</sequence>
<protein>
    <recommendedName>
        <fullName evidence="4">MARVEL domain-containing protein</fullName>
    </recommendedName>
</protein>
<feature type="transmembrane region" description="Helical" evidence="1">
    <location>
        <begin position="65"/>
        <end position="88"/>
    </location>
</feature>
<keyword evidence="1" id="KW-1133">Transmembrane helix</keyword>
<dbReference type="EMBL" id="JWZT01003122">
    <property type="protein sequence ID" value="KII67689.1"/>
    <property type="molecule type" value="Genomic_DNA"/>
</dbReference>
<reference evidence="2 3" key="1">
    <citation type="journal article" date="2014" name="Genome Biol. Evol.">
        <title>The genome of the myxosporean Thelohanellus kitauei shows adaptations to nutrient acquisition within its fish host.</title>
        <authorList>
            <person name="Yang Y."/>
            <person name="Xiong J."/>
            <person name="Zhou Z."/>
            <person name="Huo F."/>
            <person name="Miao W."/>
            <person name="Ran C."/>
            <person name="Liu Y."/>
            <person name="Zhang J."/>
            <person name="Feng J."/>
            <person name="Wang M."/>
            <person name="Wang M."/>
            <person name="Wang L."/>
            <person name="Yao B."/>
        </authorList>
    </citation>
    <scope>NUCLEOTIDE SEQUENCE [LARGE SCALE GENOMIC DNA]</scope>
    <source>
        <strain evidence="2">Wuqing</strain>
    </source>
</reference>
<proteinExistence type="predicted"/>